<accession>A0A0H4PFL4</accession>
<dbReference type="KEGG" id="camu:CA2015_3912"/>
<feature type="chain" id="PRO_5005208660" description="Outer membrane protein beta-barrel domain-containing protein" evidence="1">
    <location>
        <begin position="41"/>
        <end position="198"/>
    </location>
</feature>
<evidence type="ECO:0008006" key="4">
    <source>
        <dbReference type="Google" id="ProtNLM"/>
    </source>
</evidence>
<gene>
    <name evidence="2" type="ORF">CA2015_3912</name>
</gene>
<dbReference type="Proteomes" id="UP000036520">
    <property type="component" value="Chromosome"/>
</dbReference>
<proteinExistence type="predicted"/>
<reference evidence="2 3" key="1">
    <citation type="submission" date="2015-07" db="EMBL/GenBank/DDBJ databases">
        <authorList>
            <person name="Kim K.M."/>
        </authorList>
    </citation>
    <scope>NUCLEOTIDE SEQUENCE [LARGE SCALE GENOMIC DNA]</scope>
    <source>
        <strain evidence="2 3">KCTC 12363</strain>
    </source>
</reference>
<protein>
    <recommendedName>
        <fullName evidence="4">Outer membrane protein beta-barrel domain-containing protein</fullName>
    </recommendedName>
</protein>
<evidence type="ECO:0000313" key="3">
    <source>
        <dbReference type="Proteomes" id="UP000036520"/>
    </source>
</evidence>
<sequence length="198" mass="21660">MFFNVLVKIFKKKRIFVIMKINKSTVLFFACLMLSLSAFSQKDHLSSQAGEANFGIGFGLPYGGVGLHIGTNVAKGLNLFGGVGYQIADIGYNLGITKDFESKNMAQFYLSGMIGTNAAIKIDGLPQSSKTYFGPSLGAGIKLNSHRKEGNFWDMGIIVPVRSSAYQNDLDGLKQDPRITGLTEPWPVLLVFAYNFNL</sequence>
<name>A0A0H4PFL4_9BACT</name>
<feature type="signal peptide" evidence="1">
    <location>
        <begin position="1"/>
        <end position="40"/>
    </location>
</feature>
<evidence type="ECO:0000256" key="1">
    <source>
        <dbReference type="SAM" id="SignalP"/>
    </source>
</evidence>
<organism evidence="2 3">
    <name type="scientific">Cyclobacterium amurskyense</name>
    <dbReference type="NCBI Taxonomy" id="320787"/>
    <lineage>
        <taxon>Bacteria</taxon>
        <taxon>Pseudomonadati</taxon>
        <taxon>Bacteroidota</taxon>
        <taxon>Cytophagia</taxon>
        <taxon>Cytophagales</taxon>
        <taxon>Cyclobacteriaceae</taxon>
        <taxon>Cyclobacterium</taxon>
    </lineage>
</organism>
<keyword evidence="3" id="KW-1185">Reference proteome</keyword>
<evidence type="ECO:0000313" key="2">
    <source>
        <dbReference type="EMBL" id="AKP53276.1"/>
    </source>
</evidence>
<dbReference type="AlphaFoldDB" id="A0A0H4PFL4"/>
<keyword evidence="1" id="KW-0732">Signal</keyword>
<dbReference type="EMBL" id="CP012040">
    <property type="protein sequence ID" value="AKP53276.1"/>
    <property type="molecule type" value="Genomic_DNA"/>
</dbReference>